<evidence type="ECO:0000313" key="15">
    <source>
        <dbReference type="EMBL" id="ABJ13553.1"/>
    </source>
</evidence>
<feature type="domain" description="RecBCD enzyme subunit RecD N-terminal" evidence="14">
    <location>
        <begin position="40"/>
        <end position="161"/>
    </location>
</feature>
<dbReference type="InterPro" id="IPR027417">
    <property type="entry name" value="P-loop_NTPase"/>
</dbReference>
<dbReference type="GO" id="GO:0043139">
    <property type="term" value="F:5'-3' DNA helicase activity"/>
    <property type="evidence" value="ECO:0007669"/>
    <property type="project" value="UniProtKB-UniRule"/>
</dbReference>
<keyword evidence="6 11" id="KW-0269">Exonuclease</keyword>
<dbReference type="HAMAP" id="MF_01487">
    <property type="entry name" value="RecD"/>
    <property type="match status" value="1"/>
</dbReference>
<dbReference type="SUPFAM" id="SSF52540">
    <property type="entry name" value="P-loop containing nucleoside triphosphate hydrolases"/>
    <property type="match status" value="2"/>
</dbReference>
<keyword evidence="8 11" id="KW-0238">DNA-binding</keyword>
<keyword evidence="2 11" id="KW-0547">Nucleotide-binding</keyword>
<dbReference type="InterPro" id="IPR027785">
    <property type="entry name" value="UvrD-like_helicase_C"/>
</dbReference>
<keyword evidence="7 11" id="KW-0067">ATP-binding</keyword>
<evidence type="ECO:0000256" key="11">
    <source>
        <dbReference type="HAMAP-Rule" id="MF_01487"/>
    </source>
</evidence>
<evidence type="ECO:0000256" key="6">
    <source>
        <dbReference type="ARBA" id="ARBA00022839"/>
    </source>
</evidence>
<dbReference type="EC" id="5.6.2.3" evidence="11"/>
<evidence type="ECO:0000256" key="12">
    <source>
        <dbReference type="SAM" id="MobiDB-lite"/>
    </source>
</evidence>
<evidence type="ECO:0000256" key="5">
    <source>
        <dbReference type="ARBA" id="ARBA00022806"/>
    </source>
</evidence>
<dbReference type="GO" id="GO:0000724">
    <property type="term" value="P:double-strand break repair via homologous recombination"/>
    <property type="evidence" value="ECO:0007669"/>
    <property type="project" value="UniProtKB-UniRule"/>
</dbReference>
<dbReference type="Pfam" id="PF13245">
    <property type="entry name" value="AAA_19"/>
    <property type="match status" value="1"/>
</dbReference>
<dbReference type="BioCyc" id="PAER208963:G1G74-4695-MONOMER"/>
<evidence type="ECO:0000256" key="2">
    <source>
        <dbReference type="ARBA" id="ARBA00022741"/>
    </source>
</evidence>
<evidence type="ECO:0000256" key="10">
    <source>
        <dbReference type="ARBA" id="ARBA00023235"/>
    </source>
</evidence>
<keyword evidence="1 11" id="KW-0540">Nuclease</keyword>
<feature type="domain" description="UvrD-like helicase C-terminal" evidence="13">
    <location>
        <begin position="629"/>
        <end position="676"/>
    </location>
</feature>
<dbReference type="CDD" id="cd18809">
    <property type="entry name" value="SF1_C_RecD"/>
    <property type="match status" value="1"/>
</dbReference>
<dbReference type="Gene3D" id="3.40.50.300">
    <property type="entry name" value="P-loop containing nucleotide triphosphate hydrolases"/>
    <property type="match status" value="3"/>
</dbReference>
<keyword evidence="5 11" id="KW-0347">Helicase</keyword>
<dbReference type="EMBL" id="CP000438">
    <property type="protein sequence ID" value="ABJ13553.1"/>
    <property type="molecule type" value="Genomic_DNA"/>
</dbReference>
<protein>
    <recommendedName>
        <fullName evidence="11">RecBCD enzyme subunit RecD</fullName>
        <ecNumber evidence="11">5.6.2.3</ecNumber>
    </recommendedName>
    <alternativeName>
        <fullName evidence="11">DNA 5'-3' helicase subunit RecD</fullName>
    </alternativeName>
    <alternativeName>
        <fullName evidence="11">Exonuclease V subunit RecD</fullName>
        <shortName evidence="11">ExoV subunit RecD</shortName>
    </alternativeName>
    <alternativeName>
        <fullName evidence="11">Helicase/nuclease RecBCD subunit RecD</fullName>
    </alternativeName>
</protein>
<dbReference type="GO" id="GO:0005524">
    <property type="term" value="F:ATP binding"/>
    <property type="evidence" value="ECO:0007669"/>
    <property type="project" value="UniProtKB-UniRule"/>
</dbReference>
<dbReference type="GO" id="GO:0009338">
    <property type="term" value="C:exodeoxyribonuclease V complex"/>
    <property type="evidence" value="ECO:0007669"/>
    <property type="project" value="InterPro"/>
</dbReference>
<comment type="catalytic activity">
    <reaction evidence="11">
        <text>ATP + H2O = ADP + phosphate + H(+)</text>
        <dbReference type="Rhea" id="RHEA:13065"/>
        <dbReference type="ChEBI" id="CHEBI:15377"/>
        <dbReference type="ChEBI" id="CHEBI:15378"/>
        <dbReference type="ChEBI" id="CHEBI:30616"/>
        <dbReference type="ChEBI" id="CHEBI:43474"/>
        <dbReference type="ChEBI" id="CHEBI:456216"/>
        <dbReference type="EC" id="5.6.2.3"/>
    </reaction>
</comment>
<dbReference type="PANTHER" id="PTHR43788:SF6">
    <property type="entry name" value="DNA HELICASE B"/>
    <property type="match status" value="1"/>
</dbReference>
<evidence type="ECO:0000256" key="3">
    <source>
        <dbReference type="ARBA" id="ARBA00022763"/>
    </source>
</evidence>
<proteinExistence type="inferred from homology"/>
<keyword evidence="4 11" id="KW-0378">Hydrolase</keyword>
<comment type="similarity">
    <text evidence="11">Belongs to the RecD family.</text>
</comment>
<feature type="binding site" evidence="11">
    <location>
        <begin position="230"/>
        <end position="237"/>
    </location>
    <ligand>
        <name>ATP</name>
        <dbReference type="ChEBI" id="CHEBI:30616"/>
    </ligand>
</feature>
<gene>
    <name evidence="11 15" type="primary">recD</name>
    <name evidence="15" type="ordered locus">PA14_55660</name>
</gene>
<dbReference type="Pfam" id="PF13538">
    <property type="entry name" value="UvrD_C_2"/>
    <property type="match status" value="1"/>
</dbReference>
<dbReference type="GO" id="GO:0016887">
    <property type="term" value="F:ATP hydrolysis activity"/>
    <property type="evidence" value="ECO:0007669"/>
    <property type="project" value="RHEA"/>
</dbReference>
<keyword evidence="10 11" id="KW-0413">Isomerase</keyword>
<dbReference type="GO" id="GO:0003677">
    <property type="term" value="F:DNA binding"/>
    <property type="evidence" value="ECO:0007669"/>
    <property type="project" value="UniProtKB-UniRule"/>
</dbReference>
<organism evidence="15 16">
    <name type="scientific">Pseudomonas aeruginosa (strain UCBPP-PA14)</name>
    <dbReference type="NCBI Taxonomy" id="208963"/>
    <lineage>
        <taxon>Bacteria</taxon>
        <taxon>Pseudomonadati</taxon>
        <taxon>Pseudomonadota</taxon>
        <taxon>Gammaproteobacteria</taxon>
        <taxon>Pseudomonadales</taxon>
        <taxon>Pseudomonadaceae</taxon>
        <taxon>Pseudomonas</taxon>
    </lineage>
</organism>
<dbReference type="Gene3D" id="1.10.10.1020">
    <property type="entry name" value="RecBCD complex, subunit RecD, N-terminal domain"/>
    <property type="match status" value="1"/>
</dbReference>
<evidence type="ECO:0000256" key="1">
    <source>
        <dbReference type="ARBA" id="ARBA00022722"/>
    </source>
</evidence>
<dbReference type="Proteomes" id="UP000000653">
    <property type="component" value="Chromosome"/>
</dbReference>
<dbReference type="KEGG" id="pau:PA14_55660"/>
<evidence type="ECO:0000256" key="4">
    <source>
        <dbReference type="ARBA" id="ARBA00022801"/>
    </source>
</evidence>
<dbReference type="HOGENOM" id="CLU_007524_1_2_6"/>
<dbReference type="InterPro" id="IPR006344">
    <property type="entry name" value="RecD"/>
</dbReference>
<evidence type="ECO:0000256" key="9">
    <source>
        <dbReference type="ARBA" id="ARBA00023204"/>
    </source>
</evidence>
<evidence type="ECO:0000313" key="16">
    <source>
        <dbReference type="Proteomes" id="UP000000653"/>
    </source>
</evidence>
<dbReference type="PANTHER" id="PTHR43788">
    <property type="entry name" value="DNA2/NAM7 HELICASE FAMILY MEMBER"/>
    <property type="match status" value="1"/>
</dbReference>
<comment type="miscellaneous">
    <text evidence="11">In the RecBCD complex, RecB has a slow 3'-5' helicase, an exonuclease activity and loads RecA onto ssDNA, RecD has a fast 5'-3' helicase activity, while RecC stimulates the ATPase and processivity of the RecB helicase and contributes to recognition of the Chi site.</text>
</comment>
<evidence type="ECO:0000259" key="13">
    <source>
        <dbReference type="Pfam" id="PF13538"/>
    </source>
</evidence>
<evidence type="ECO:0000256" key="7">
    <source>
        <dbReference type="ARBA" id="ARBA00022840"/>
    </source>
</evidence>
<dbReference type="GO" id="GO:0008854">
    <property type="term" value="F:exodeoxyribonuclease V activity"/>
    <property type="evidence" value="ECO:0007669"/>
    <property type="project" value="InterPro"/>
</dbReference>
<dbReference type="Pfam" id="PF21185">
    <property type="entry name" value="RecD_N"/>
    <property type="match status" value="1"/>
</dbReference>
<evidence type="ECO:0000259" key="14">
    <source>
        <dbReference type="Pfam" id="PF21185"/>
    </source>
</evidence>
<dbReference type="InterPro" id="IPR049550">
    <property type="entry name" value="RecD_N"/>
</dbReference>
<name>A0A0H2ZF98_PSEAB</name>
<dbReference type="CDD" id="cd17933">
    <property type="entry name" value="DEXSc_RecD-like"/>
    <property type="match status" value="1"/>
</dbReference>
<dbReference type="InterPro" id="IPR050534">
    <property type="entry name" value="Coronavir_polyprotein_1ab"/>
</dbReference>
<dbReference type="GO" id="GO:0017116">
    <property type="term" value="F:single-stranded DNA helicase activity"/>
    <property type="evidence" value="ECO:0007669"/>
    <property type="project" value="TreeGrafter"/>
</dbReference>
<dbReference type="NCBIfam" id="TIGR01447">
    <property type="entry name" value="recD"/>
    <property type="match status" value="1"/>
</dbReference>
<comment type="function">
    <text evidence="11">A helicase/nuclease that prepares dsDNA breaks (DSB) for recombinational DNA repair. Binds to DSBs and unwinds DNA via a highly rapid and processive ATP-dependent bidirectional helicase activity. Unwinds dsDNA until it encounters a Chi (crossover hotspot instigator) sequence from the 3' direction. Cuts ssDNA a few nucleotides 3' to the Chi site. The properties and activities of the enzyme are changed at Chi. The Chi-altered holoenzyme produces a long 3'-ssDNA overhang and facilitates RecA-binding to the ssDNA for homologous DNA recombination and repair. Holoenzyme degrades any linearized DNA that is unable to undergo homologous recombination. In the holoenzyme this subunit has ssDNA-dependent ATPase and 5'-3' helicase activity. When added to pre-assembled RecBC greatly stimulates nuclease activity and augments holoenzyme processivity. Negatively regulates the RecA-loading ability of RecBCD.</text>
</comment>
<keyword evidence="9 11" id="KW-0234">DNA repair</keyword>
<sequence length="721" mass="79120">MNPTLKQLAGEVRDGRDDQVAQPLAVRHDLLRQLDLWVARGWLRALDRAFVAFLVELQPQADPRVLLAAALTSHQLGHGHVCLDLEATLGAPDAALSLPPEGDEGRDVLLPSQLLRGVRLDAWREALAASSLVEVVDERPGDPEPSETATSPLVLCAQRLYLRRYWRHELEIALALRERLGRQAPLAADLAPRLAALFAQAPTEDGQRVTDWQKLACALAARGYFSLITGGPGTGKTTTVVRLLGLLQAPAVAAGQPLRIRLAAPTGKAAARLSESIGQQVRALPLAEDVLQAIPAEVTTLHRLLGSRPDTRHFRHHRDNPLALDVLVVDEASMIDLEMMASLLDALPPQARLILLGDKDQLASVEAGAVLGDLCRDAEEGWYSAETRAWLQRVSGETWQGLREGSAQAHPLAQQTVMLRHSRRFGASSGIGRLARLVNRQQAGDARALLDSPPADLFDLRLRGERDAAFARLFVDGHPQAPGTPYGYRHYLQRLAEGRPAAGLALEDGAWERWAQSVLTAFDAFRLLCALRRGPWGVEGLNQRVAAELLRLGLIEADHGWYEGRPVLVTRNDYSLGLMNGDIGIALRLPERNDDGSLRFALRVAFPRNDGSGGVRFVLPSRLVEVDTVFAMTVHKSQGSEFAHTALVLPDALNPVLTKELVYTGITRARDWFSLVESLPGVFEEAVRRKVRRLSGLMLHLRPEREEQPPHAPGEQTELPF</sequence>
<dbReference type="InterPro" id="IPR041851">
    <property type="entry name" value="RecD_N_sf"/>
</dbReference>
<comment type="subunit">
    <text evidence="11">Heterotrimer of RecB, RecC and RecD. All subunits contribute to DNA-binding.</text>
</comment>
<dbReference type="RefSeq" id="WP_003141173.1">
    <property type="nucleotide sequence ID" value="NC_008463.1"/>
</dbReference>
<dbReference type="AlphaFoldDB" id="A0A0H2ZF98"/>
<keyword evidence="3 11" id="KW-0227">DNA damage</keyword>
<evidence type="ECO:0000256" key="8">
    <source>
        <dbReference type="ARBA" id="ARBA00023125"/>
    </source>
</evidence>
<accession>A0A0H2ZF98</accession>
<feature type="region of interest" description="Disordered" evidence="12">
    <location>
        <begin position="702"/>
        <end position="721"/>
    </location>
</feature>
<reference evidence="15 16" key="1">
    <citation type="journal article" date="2006" name="Genome Biol.">
        <title>Genomic analysis reveals that Pseudomonas aeruginosa virulence is combinatorial.</title>
        <authorList>
            <person name="Lee D.G."/>
            <person name="Urbach J.M."/>
            <person name="Wu G."/>
            <person name="Liberati N.T."/>
            <person name="Feinbaum R.L."/>
            <person name="Miyata S."/>
            <person name="Diggins L.T."/>
            <person name="He J."/>
            <person name="Saucier M."/>
            <person name="Deziel E."/>
            <person name="Friedman L."/>
            <person name="Li L."/>
            <person name="Grills G."/>
            <person name="Montgomery K."/>
            <person name="Kucherlapati R."/>
            <person name="Rahme L.G."/>
            <person name="Ausubel F.M."/>
        </authorList>
    </citation>
    <scope>NUCLEOTIDE SEQUENCE [LARGE SCALE GENOMIC DNA]</scope>
    <source>
        <strain evidence="15 16">UCBPP-PA14</strain>
    </source>
</reference>